<reference evidence="1" key="1">
    <citation type="submission" date="2014-11" db="EMBL/GenBank/DDBJ databases">
        <authorList>
            <person name="Amaro Gonzalez C."/>
        </authorList>
    </citation>
    <scope>NUCLEOTIDE SEQUENCE</scope>
</reference>
<evidence type="ECO:0000313" key="1">
    <source>
        <dbReference type="EMBL" id="JAH33443.1"/>
    </source>
</evidence>
<proteinExistence type="predicted"/>
<organism evidence="1">
    <name type="scientific">Anguilla anguilla</name>
    <name type="common">European freshwater eel</name>
    <name type="synonym">Muraena anguilla</name>
    <dbReference type="NCBI Taxonomy" id="7936"/>
    <lineage>
        <taxon>Eukaryota</taxon>
        <taxon>Metazoa</taxon>
        <taxon>Chordata</taxon>
        <taxon>Craniata</taxon>
        <taxon>Vertebrata</taxon>
        <taxon>Euteleostomi</taxon>
        <taxon>Actinopterygii</taxon>
        <taxon>Neopterygii</taxon>
        <taxon>Teleostei</taxon>
        <taxon>Anguilliformes</taxon>
        <taxon>Anguillidae</taxon>
        <taxon>Anguilla</taxon>
    </lineage>
</organism>
<protein>
    <submittedName>
        <fullName evidence="1">Uncharacterized protein</fullName>
    </submittedName>
</protein>
<reference evidence="1" key="2">
    <citation type="journal article" date="2015" name="Fish Shellfish Immunol.">
        <title>Early steps in the European eel (Anguilla anguilla)-Vibrio vulnificus interaction in the gills: Role of the RtxA13 toxin.</title>
        <authorList>
            <person name="Callol A."/>
            <person name="Pajuelo D."/>
            <person name="Ebbesson L."/>
            <person name="Teles M."/>
            <person name="MacKenzie S."/>
            <person name="Amaro C."/>
        </authorList>
    </citation>
    <scope>NUCLEOTIDE SEQUENCE</scope>
</reference>
<dbReference type="EMBL" id="GBXM01075134">
    <property type="protein sequence ID" value="JAH33443.1"/>
    <property type="molecule type" value="Transcribed_RNA"/>
</dbReference>
<dbReference type="AlphaFoldDB" id="A0A0E9RYV2"/>
<accession>A0A0E9RYV2</accession>
<name>A0A0E9RYV2_ANGAN</name>
<sequence length="39" mass="4343">MERKLMVAVFSEAHLGCQSPHSHVARQLSCTHVAQGPWI</sequence>